<dbReference type="InterPro" id="IPR011051">
    <property type="entry name" value="RmlC_Cupin_sf"/>
</dbReference>
<dbReference type="AlphaFoldDB" id="A0A6N7VKX4"/>
<dbReference type="Pfam" id="PF07883">
    <property type="entry name" value="Cupin_2"/>
    <property type="match status" value="1"/>
</dbReference>
<dbReference type="SUPFAM" id="SSF51182">
    <property type="entry name" value="RmlC-like cupins"/>
    <property type="match status" value="1"/>
</dbReference>
<dbReference type="EMBL" id="VULN01000008">
    <property type="protein sequence ID" value="MSS82267.1"/>
    <property type="molecule type" value="Genomic_DNA"/>
</dbReference>
<proteinExistence type="predicted"/>
<feature type="domain" description="Cupin type-2" evidence="1">
    <location>
        <begin position="147"/>
        <end position="210"/>
    </location>
</feature>
<dbReference type="CDD" id="cd02230">
    <property type="entry name" value="cupin_HP0902-like"/>
    <property type="match status" value="1"/>
</dbReference>
<dbReference type="InterPro" id="IPR013096">
    <property type="entry name" value="Cupin_2"/>
</dbReference>
<dbReference type="Gene3D" id="2.60.120.10">
    <property type="entry name" value="Jelly Rolls"/>
    <property type="match status" value="2"/>
</dbReference>
<accession>A0A6N7VKX4</accession>
<organism evidence="2 3">
    <name type="scientific">Acidaminococcus fermentans</name>
    <dbReference type="NCBI Taxonomy" id="905"/>
    <lineage>
        <taxon>Bacteria</taxon>
        <taxon>Bacillati</taxon>
        <taxon>Bacillota</taxon>
        <taxon>Negativicutes</taxon>
        <taxon>Acidaminococcales</taxon>
        <taxon>Acidaminococcaceae</taxon>
        <taxon>Acidaminococcus</taxon>
    </lineage>
</organism>
<dbReference type="Proteomes" id="UP000441455">
    <property type="component" value="Unassembled WGS sequence"/>
</dbReference>
<evidence type="ECO:0000313" key="2">
    <source>
        <dbReference type="EMBL" id="MSS82267.1"/>
    </source>
</evidence>
<sequence>MKLTAGQVFSLGRTHQPVAGCTVSQQIAGGRNPVWVFSLGAGTDISGEIYPYYKLLLVQEGRLQLTGALAGTVLEPGQSILTPTGVPVGMSAEVDTVYVEVEIQKEDIMNKAVEAGKAFKLAELLPYQEGRIVNMDVVHNEKMKFVVMAFDAGTGLSEHAAPGDALIFALDGEGIIGYEGKAHTLKAGEQFRFAKNGLHWVKAEKPFKMALLLTLE</sequence>
<dbReference type="PANTHER" id="PTHR37694">
    <property type="entry name" value="SLR8022 PROTEIN"/>
    <property type="match status" value="1"/>
</dbReference>
<dbReference type="InterPro" id="IPR014710">
    <property type="entry name" value="RmlC-like_jellyroll"/>
</dbReference>
<evidence type="ECO:0000313" key="3">
    <source>
        <dbReference type="Proteomes" id="UP000441455"/>
    </source>
</evidence>
<dbReference type="OrthoDB" id="9793184at2"/>
<dbReference type="PANTHER" id="PTHR37694:SF1">
    <property type="entry name" value="SLR8022 PROTEIN"/>
    <property type="match status" value="1"/>
</dbReference>
<comment type="caution">
    <text evidence="2">The sequence shown here is derived from an EMBL/GenBank/DDBJ whole genome shotgun (WGS) entry which is preliminary data.</text>
</comment>
<name>A0A6N7VKX4_ACIFE</name>
<dbReference type="RefSeq" id="WP_022487792.1">
    <property type="nucleotide sequence ID" value="NZ_VULN01000008.1"/>
</dbReference>
<evidence type="ECO:0000259" key="1">
    <source>
        <dbReference type="Pfam" id="PF07883"/>
    </source>
</evidence>
<reference evidence="2 3" key="1">
    <citation type="submission" date="2019-08" db="EMBL/GenBank/DDBJ databases">
        <title>In-depth cultivation of the pig gut microbiome towards novel bacterial diversity and tailored functional studies.</title>
        <authorList>
            <person name="Wylensek D."/>
            <person name="Hitch T.C.A."/>
            <person name="Clavel T."/>
        </authorList>
    </citation>
    <scope>NUCLEOTIDE SEQUENCE [LARGE SCALE GENOMIC DNA]</scope>
    <source>
        <strain evidence="2 3">WCA-389-WT-5B</strain>
    </source>
</reference>
<gene>
    <name evidence="2" type="ORF">FX155_06630</name>
</gene>
<protein>
    <submittedName>
        <fullName evidence="2">Cupin domain-containing protein</fullName>
    </submittedName>
</protein>